<dbReference type="Pfam" id="PF00933">
    <property type="entry name" value="Glyco_hydro_3"/>
    <property type="match status" value="1"/>
</dbReference>
<proteinExistence type="inferred from homology"/>
<dbReference type="Pfam" id="PF14310">
    <property type="entry name" value="Fn3-like"/>
    <property type="match status" value="1"/>
</dbReference>
<dbReference type="Pfam" id="PF01915">
    <property type="entry name" value="Glyco_hydro_3_C"/>
    <property type="match status" value="1"/>
</dbReference>
<keyword evidence="5" id="KW-0378">Hydrolase</keyword>
<feature type="chain" id="PRO_5015738590" description="beta-glucosidase" evidence="7">
    <location>
        <begin position="28"/>
        <end position="770"/>
    </location>
</feature>
<protein>
    <recommendedName>
        <fullName evidence="3">beta-glucosidase</fullName>
        <ecNumber evidence="3">3.2.1.21</ecNumber>
    </recommendedName>
</protein>
<dbReference type="AlphaFoldDB" id="A0A2U2B9K5"/>
<feature type="signal peptide" evidence="7">
    <location>
        <begin position="1"/>
        <end position="27"/>
    </location>
</feature>
<dbReference type="Gene3D" id="2.60.40.10">
    <property type="entry name" value="Immunoglobulins"/>
    <property type="match status" value="1"/>
</dbReference>
<evidence type="ECO:0000256" key="6">
    <source>
        <dbReference type="ARBA" id="ARBA00023295"/>
    </source>
</evidence>
<evidence type="ECO:0000256" key="7">
    <source>
        <dbReference type="SAM" id="SignalP"/>
    </source>
</evidence>
<dbReference type="PANTHER" id="PTHR30620:SF16">
    <property type="entry name" value="LYSOSOMAL BETA GLUCOSIDASE"/>
    <property type="match status" value="1"/>
</dbReference>
<dbReference type="InterPro" id="IPR001764">
    <property type="entry name" value="Glyco_hydro_3_N"/>
</dbReference>
<dbReference type="InterPro" id="IPR051915">
    <property type="entry name" value="Cellulose_Degrad_GH3"/>
</dbReference>
<evidence type="ECO:0000313" key="9">
    <source>
        <dbReference type="EMBL" id="PWD99716.1"/>
    </source>
</evidence>
<dbReference type="InterPro" id="IPR013783">
    <property type="entry name" value="Ig-like_fold"/>
</dbReference>
<organism evidence="9 10">
    <name type="scientific">Marinilabilia rubra</name>
    <dbReference type="NCBI Taxonomy" id="2162893"/>
    <lineage>
        <taxon>Bacteria</taxon>
        <taxon>Pseudomonadati</taxon>
        <taxon>Bacteroidota</taxon>
        <taxon>Bacteroidia</taxon>
        <taxon>Marinilabiliales</taxon>
        <taxon>Marinilabiliaceae</taxon>
        <taxon>Marinilabilia</taxon>
    </lineage>
</organism>
<keyword evidence="10" id="KW-1185">Reference proteome</keyword>
<dbReference type="GO" id="GO:0008422">
    <property type="term" value="F:beta-glucosidase activity"/>
    <property type="evidence" value="ECO:0007669"/>
    <property type="project" value="UniProtKB-EC"/>
</dbReference>
<dbReference type="InterPro" id="IPR036962">
    <property type="entry name" value="Glyco_hydro_3_N_sf"/>
</dbReference>
<comment type="similarity">
    <text evidence="2">Belongs to the glycosyl hydrolase 3 family.</text>
</comment>
<dbReference type="EMBL" id="QEWP01000006">
    <property type="protein sequence ID" value="PWD99716.1"/>
    <property type="molecule type" value="Genomic_DNA"/>
</dbReference>
<gene>
    <name evidence="9" type="ORF">DDZ16_09745</name>
</gene>
<name>A0A2U2B9K5_9BACT</name>
<comment type="caution">
    <text evidence="9">The sequence shown here is derived from an EMBL/GenBank/DDBJ whole genome shotgun (WGS) entry which is preliminary data.</text>
</comment>
<dbReference type="OrthoDB" id="9805821at2"/>
<dbReference type="RefSeq" id="WP_109264255.1">
    <property type="nucleotide sequence ID" value="NZ_QEWP01000006.1"/>
</dbReference>
<keyword evidence="4 7" id="KW-0732">Signal</keyword>
<dbReference type="InterPro" id="IPR002772">
    <property type="entry name" value="Glyco_hydro_3_C"/>
</dbReference>
<evidence type="ECO:0000259" key="8">
    <source>
        <dbReference type="SMART" id="SM01217"/>
    </source>
</evidence>
<dbReference type="PRINTS" id="PR00133">
    <property type="entry name" value="GLHYDRLASE3"/>
</dbReference>
<dbReference type="InterPro" id="IPR026891">
    <property type="entry name" value="Fn3-like"/>
</dbReference>
<dbReference type="InterPro" id="IPR017853">
    <property type="entry name" value="GH"/>
</dbReference>
<dbReference type="Gene3D" id="3.20.20.300">
    <property type="entry name" value="Glycoside hydrolase, family 3, N-terminal domain"/>
    <property type="match status" value="1"/>
</dbReference>
<dbReference type="GO" id="GO:0009251">
    <property type="term" value="P:glucan catabolic process"/>
    <property type="evidence" value="ECO:0007669"/>
    <property type="project" value="TreeGrafter"/>
</dbReference>
<dbReference type="InterPro" id="IPR036881">
    <property type="entry name" value="Glyco_hydro_3_C_sf"/>
</dbReference>
<accession>A0A2U2B9K5</accession>
<dbReference type="PANTHER" id="PTHR30620">
    <property type="entry name" value="PERIPLASMIC BETA-GLUCOSIDASE-RELATED"/>
    <property type="match status" value="1"/>
</dbReference>
<dbReference type="SUPFAM" id="SSF51445">
    <property type="entry name" value="(Trans)glycosidases"/>
    <property type="match status" value="1"/>
</dbReference>
<feature type="domain" description="Fibronectin type III-like" evidence="8">
    <location>
        <begin position="694"/>
        <end position="763"/>
    </location>
</feature>
<dbReference type="FunFam" id="2.60.40.10:FF:000495">
    <property type="entry name" value="Periplasmic beta-glucosidase"/>
    <property type="match status" value="1"/>
</dbReference>
<dbReference type="Gene3D" id="3.40.50.1700">
    <property type="entry name" value="Glycoside hydrolase family 3 C-terminal domain"/>
    <property type="match status" value="1"/>
</dbReference>
<evidence type="ECO:0000256" key="5">
    <source>
        <dbReference type="ARBA" id="ARBA00022801"/>
    </source>
</evidence>
<dbReference type="EC" id="3.2.1.21" evidence="3"/>
<evidence type="ECO:0000256" key="2">
    <source>
        <dbReference type="ARBA" id="ARBA00005336"/>
    </source>
</evidence>
<evidence type="ECO:0000256" key="3">
    <source>
        <dbReference type="ARBA" id="ARBA00012744"/>
    </source>
</evidence>
<sequence length="770" mass="85801">MKKRLMLAGLMAGLFLTGNLVNGQSNAEVEKIPEVEKLLKKMTLEEKVGQMAQVTIDVLTIGDTPFDTSEPLRLDEETLRKGIVDYKIGSVLNTANNRARTREKWHNIVSTIQKMAQEETRLGIPVLYGVDAIHGTTYTADATFFPQQIGMAATWNRDLVRKGGEITAYETRASSIPWTFSPVLDMGRDPRWPRIWETFGEDVYLNSQMGIELVKGYEGAENEVGEPVNVASCLKHYLGYGTPVSGKDRTPALIPDIELRERHLPPFRAAVEAGAHSVMVNSGLINGVPVHASYKMLTEILKEELGFQGLVVTDWKDIENLHDRDRVAKTQKEAVKMAINAGVDMSMIPYNFDFCDYLVELVNEEEVAMSRIDDAVRRILNMKHKLGLFETPVTHYEDYPKFGSKEFEDAAYQTAAESVTLLKNADNILPLSKDARVLVTGPNANTMRPLNGGWSYSWQGNLVDEFAGKYSTILEAIQNKIGEENVTFVPGVEYNMEGKYWEEIPGDLDAVAVAAKDVDYIILAIGENSYTEKPGDLHDLSLSDNQMALAQTAIESGKPVIAVLNEGRPRIIREIVPEMEGILHAYIPGNFGGVAVADILFGDVNPSGKLPYTYPMYVNTLVTYDHKPSENQAKMAGMYDYESDFAIQFPFGFGLSYTSFEYSDLSLNSESISGDDELTISVTVTNTGDRTGKEVIQLFTSDLYASITPDVKRLRRFEKIELEPGESKTMTFILTAEDVEFVNAELNRVTEPGEFEVSIADLKAKFTYTR</sequence>
<evidence type="ECO:0000256" key="4">
    <source>
        <dbReference type="ARBA" id="ARBA00022729"/>
    </source>
</evidence>
<keyword evidence="6" id="KW-0326">Glycosidase</keyword>
<comment type="catalytic activity">
    <reaction evidence="1">
        <text>Hydrolysis of terminal, non-reducing beta-D-glucosyl residues with release of beta-D-glucose.</text>
        <dbReference type="EC" id="3.2.1.21"/>
    </reaction>
</comment>
<dbReference type="SUPFAM" id="SSF52279">
    <property type="entry name" value="Beta-D-glucan exohydrolase, C-terminal domain"/>
    <property type="match status" value="1"/>
</dbReference>
<dbReference type="Proteomes" id="UP000244956">
    <property type="component" value="Unassembled WGS sequence"/>
</dbReference>
<reference evidence="9 10" key="1">
    <citation type="submission" date="2018-05" db="EMBL/GenBank/DDBJ databases">
        <title>Marinilabilia rubrum sp. nov., isolated from saltern sediment.</title>
        <authorList>
            <person name="Zhang R."/>
        </authorList>
    </citation>
    <scope>NUCLEOTIDE SEQUENCE [LARGE SCALE GENOMIC DNA]</scope>
    <source>
        <strain evidence="9 10">WTE16</strain>
    </source>
</reference>
<dbReference type="FunFam" id="3.20.20.300:FF:000007">
    <property type="entry name" value="Lysosomal beta glucosidase"/>
    <property type="match status" value="1"/>
</dbReference>
<evidence type="ECO:0000313" key="10">
    <source>
        <dbReference type="Proteomes" id="UP000244956"/>
    </source>
</evidence>
<dbReference type="SMART" id="SM01217">
    <property type="entry name" value="Fn3_like"/>
    <property type="match status" value="1"/>
</dbReference>
<evidence type="ECO:0000256" key="1">
    <source>
        <dbReference type="ARBA" id="ARBA00000448"/>
    </source>
</evidence>